<evidence type="ECO:0008006" key="3">
    <source>
        <dbReference type="Google" id="ProtNLM"/>
    </source>
</evidence>
<organism evidence="1 2">
    <name type="scientific">Orenia metallireducens</name>
    <dbReference type="NCBI Taxonomy" id="1413210"/>
    <lineage>
        <taxon>Bacteria</taxon>
        <taxon>Bacillati</taxon>
        <taxon>Bacillota</taxon>
        <taxon>Clostridia</taxon>
        <taxon>Halanaerobiales</taxon>
        <taxon>Halobacteroidaceae</taxon>
        <taxon>Orenia</taxon>
    </lineage>
</organism>
<reference evidence="2" key="1">
    <citation type="submission" date="2017-09" db="EMBL/GenBank/DDBJ databases">
        <authorList>
            <person name="Varghese N."/>
            <person name="Submissions S."/>
        </authorList>
    </citation>
    <scope>NUCLEOTIDE SEQUENCE [LARGE SCALE GENOMIC DNA]</scope>
    <source>
        <strain evidence="2">MSL47</strain>
    </source>
</reference>
<sequence length="332" mass="38845">MNRQILLLLLLIISTIFSGCNDGSVLHNQNMSPKIKKEINNLNKQVIQGIKDNKSSLILNLMIEKIRKENPDSTKNIISKIHKLSLDTEFKLYDDYYVLSDNNENVITVTNKEKSYYLKYKGMSNETFICLYRLEEADREASMFTTIYTKIEGEWKLQYFHYGGLEVLGKTAPELFDEIKDLSNKGYELSAVLRLDGLAKILRPNPFFHYINEKEIVDFSRNLRYNLDKKYKFPIKLSNIKTKPIIYSINPIYYNNQDSKEKEFIFEIIYITNIPLENKKEIEAEVDRINKELEKVFPGITKVERGIMYKAVAEPPTKEDNPCYSVVVHFNN</sequence>
<proteinExistence type="predicted"/>
<dbReference type="Proteomes" id="UP000219573">
    <property type="component" value="Unassembled WGS sequence"/>
</dbReference>
<dbReference type="PROSITE" id="PS51257">
    <property type="entry name" value="PROKAR_LIPOPROTEIN"/>
    <property type="match status" value="1"/>
</dbReference>
<dbReference type="RefSeq" id="WP_097018620.1">
    <property type="nucleotide sequence ID" value="NZ_OBDZ01000020.1"/>
</dbReference>
<gene>
    <name evidence="1" type="ORF">SAMN06265827_12077</name>
</gene>
<name>A0A285HKR2_9FIRM</name>
<protein>
    <recommendedName>
        <fullName evidence="3">Lipoprotein</fullName>
    </recommendedName>
</protein>
<dbReference type="EMBL" id="OBDZ01000020">
    <property type="protein sequence ID" value="SNY36329.1"/>
    <property type="molecule type" value="Genomic_DNA"/>
</dbReference>
<dbReference type="OrthoDB" id="1113095at2"/>
<accession>A0A285HKR2</accession>
<evidence type="ECO:0000313" key="1">
    <source>
        <dbReference type="EMBL" id="SNY36329.1"/>
    </source>
</evidence>
<dbReference type="AlphaFoldDB" id="A0A285HKR2"/>
<evidence type="ECO:0000313" key="2">
    <source>
        <dbReference type="Proteomes" id="UP000219573"/>
    </source>
</evidence>
<keyword evidence="2" id="KW-1185">Reference proteome</keyword>